<reference evidence="1 2" key="1">
    <citation type="journal article" date="2015" name="Genome Announc.">
        <title>Expanding the biotechnology potential of lactobacilli through comparative genomics of 213 strains and associated genera.</title>
        <authorList>
            <person name="Sun Z."/>
            <person name="Harris H.M."/>
            <person name="McCann A."/>
            <person name="Guo C."/>
            <person name="Argimon S."/>
            <person name="Zhang W."/>
            <person name="Yang X."/>
            <person name="Jeffery I.B."/>
            <person name="Cooney J.C."/>
            <person name="Kagawa T.F."/>
            <person name="Liu W."/>
            <person name="Song Y."/>
            <person name="Salvetti E."/>
            <person name="Wrobel A."/>
            <person name="Rasinkangas P."/>
            <person name="Parkhill J."/>
            <person name="Rea M.C."/>
            <person name="O'Sullivan O."/>
            <person name="Ritari J."/>
            <person name="Douillard F.P."/>
            <person name="Paul Ross R."/>
            <person name="Yang R."/>
            <person name="Briner A.E."/>
            <person name="Felis G.E."/>
            <person name="de Vos W.M."/>
            <person name="Barrangou R."/>
            <person name="Klaenhammer T.R."/>
            <person name="Caufield P.W."/>
            <person name="Cui Y."/>
            <person name="Zhang H."/>
            <person name="O'Toole P.W."/>
        </authorList>
    </citation>
    <scope>NUCLEOTIDE SEQUENCE [LARGE SCALE GENOMIC DNA]</scope>
    <source>
        <strain evidence="1 2">DSM 20003</strain>
    </source>
</reference>
<dbReference type="PATRIC" id="fig|1423726.3.peg.1760"/>
<evidence type="ECO:0000313" key="2">
    <source>
        <dbReference type="Proteomes" id="UP000051461"/>
    </source>
</evidence>
<organism evidence="1 2">
    <name type="scientific">Loigolactobacillus bifermentans DSM 20003</name>
    <dbReference type="NCBI Taxonomy" id="1423726"/>
    <lineage>
        <taxon>Bacteria</taxon>
        <taxon>Bacillati</taxon>
        <taxon>Bacillota</taxon>
        <taxon>Bacilli</taxon>
        <taxon>Lactobacillales</taxon>
        <taxon>Lactobacillaceae</taxon>
        <taxon>Loigolactobacillus</taxon>
    </lineage>
</organism>
<name>A0A0R1HBF5_9LACO</name>
<dbReference type="STRING" id="1423726.FC07_GL001700"/>
<dbReference type="EMBL" id="AZDA01000001">
    <property type="protein sequence ID" value="KRK41002.1"/>
    <property type="molecule type" value="Genomic_DNA"/>
</dbReference>
<comment type="caution">
    <text evidence="1">The sequence shown here is derived from an EMBL/GenBank/DDBJ whole genome shotgun (WGS) entry which is preliminary data.</text>
</comment>
<gene>
    <name evidence="1" type="ORF">FC07_GL001700</name>
</gene>
<evidence type="ECO:0000313" key="1">
    <source>
        <dbReference type="EMBL" id="KRK41002.1"/>
    </source>
</evidence>
<accession>A0A0R1HBF5</accession>
<proteinExistence type="predicted"/>
<dbReference type="AlphaFoldDB" id="A0A0R1HBF5"/>
<protein>
    <submittedName>
        <fullName evidence="1">Uncharacterized protein</fullName>
    </submittedName>
</protein>
<sequence length="120" mass="14263">MIISVLPVMQFHNVQQKMLEATFFQQFNQQWEQARLLAVTRHQAVLVHFQTNYVRFYSGQSGWQWERYLTLPTGLRVAEKTLQISTSGQTSPQTLYFKSDYFNRFKTIKPQMGWGDYDET</sequence>
<keyword evidence="2" id="KW-1185">Reference proteome</keyword>
<dbReference type="Proteomes" id="UP000051461">
    <property type="component" value="Unassembled WGS sequence"/>
</dbReference>